<dbReference type="SUPFAM" id="SSF51445">
    <property type="entry name" value="(Trans)glycosidases"/>
    <property type="match status" value="1"/>
</dbReference>
<dbReference type="GO" id="GO:0016787">
    <property type="term" value="F:hydrolase activity"/>
    <property type="evidence" value="ECO:0007669"/>
    <property type="project" value="UniProtKB-KW"/>
</dbReference>
<comment type="similarity">
    <text evidence="1">Belongs to the glycosyl hydrolase 2 family.</text>
</comment>
<dbReference type="Pfam" id="PF02837">
    <property type="entry name" value="Glyco_hydro_2_N"/>
    <property type="match status" value="1"/>
</dbReference>
<dbReference type="Proteomes" id="UP001595803">
    <property type="component" value="Unassembled WGS sequence"/>
</dbReference>
<evidence type="ECO:0000259" key="3">
    <source>
        <dbReference type="Pfam" id="PF02837"/>
    </source>
</evidence>
<dbReference type="SUPFAM" id="SSF49303">
    <property type="entry name" value="beta-Galactosidase/glucuronidase domain"/>
    <property type="match status" value="1"/>
</dbReference>
<protein>
    <submittedName>
        <fullName evidence="4">Glycoside hydrolase family 2 protein</fullName>
    </submittedName>
</protein>
<dbReference type="InterPro" id="IPR036156">
    <property type="entry name" value="Beta-gal/glucu_dom_sf"/>
</dbReference>
<reference evidence="5" key="1">
    <citation type="journal article" date="2019" name="Int. J. Syst. Evol. Microbiol.">
        <title>The Global Catalogue of Microorganisms (GCM) 10K type strain sequencing project: providing services to taxonomists for standard genome sequencing and annotation.</title>
        <authorList>
            <consortium name="The Broad Institute Genomics Platform"/>
            <consortium name="The Broad Institute Genome Sequencing Center for Infectious Disease"/>
            <person name="Wu L."/>
            <person name="Ma J."/>
        </authorList>
    </citation>
    <scope>NUCLEOTIDE SEQUENCE [LARGE SCALE GENOMIC DNA]</scope>
    <source>
        <strain evidence="5">CCTCC AB 2017081</strain>
    </source>
</reference>
<dbReference type="InterPro" id="IPR008979">
    <property type="entry name" value="Galactose-bd-like_sf"/>
</dbReference>
<evidence type="ECO:0000256" key="1">
    <source>
        <dbReference type="ARBA" id="ARBA00007401"/>
    </source>
</evidence>
<feature type="domain" description="Glycoside hydrolase family 2 catalytic" evidence="2">
    <location>
        <begin position="287"/>
        <end position="511"/>
    </location>
</feature>
<evidence type="ECO:0000313" key="4">
    <source>
        <dbReference type="EMBL" id="MFC3831475.1"/>
    </source>
</evidence>
<sequence length="605" mass="66644">MTYPRPQLKRAAWRDLNGAWACAFTDVRTPAAVTFDRQITVPYAPESPRSGIGDPMPHPVTWYRRAFTLTDDEVPGEGERVLLHFGAVDWEARVWVNGSFVGGHHGGYTPFTLDITDALEGPDVRVDVRAADDHAAMGQPRGKQDWYPEGTGHAIWYPRTSGIWQTVWLERVPAARLLNVRWTPDVANLSLTLTATVTPEAVGGRLALALSVDGDTLADESYTLTATTLTRTVALPDPGIDNARDRLLWSPEHPQLIDAALTVTDAAGSVQDSVQSYTALRSVGLDGGHFLLNGRPYPLRLALDQGYWPDGGMTATGDELRADVELARKLGFNGVRKHQKIESPAWLEWCDRVGLLVWEELPSAYAFTPRSVAQLTQTWLEVMERDVSHPCIVAWVPFNESWGVPDLPLKPEQQALVQGLYSLTRSLDPTRPAIGNDGWEHVAGDLLTIHDYAADTDVLRERYGHRGALGTTLEDYRSAGRRLTLPGYDPHGKPVILSEFGGIAFNADGTAGWGYSEAGDEAGFLARYETLMATIHDCRMLAGFCYTQLTDTYQEINGLTTLARTPKADVTALAAATRGRTVEKDNPLGYHRRWLARTGREPTPA</sequence>
<keyword evidence="4" id="KW-0378">Hydrolase</keyword>
<feature type="domain" description="Glycosyl hydrolases family 2 sugar binding" evidence="3">
    <location>
        <begin position="58"/>
        <end position="128"/>
    </location>
</feature>
<dbReference type="InterPro" id="IPR006104">
    <property type="entry name" value="Glyco_hydro_2_N"/>
</dbReference>
<dbReference type="InterPro" id="IPR017853">
    <property type="entry name" value="GH"/>
</dbReference>
<evidence type="ECO:0000313" key="5">
    <source>
        <dbReference type="Proteomes" id="UP001595803"/>
    </source>
</evidence>
<comment type="caution">
    <text evidence="4">The sequence shown here is derived from an EMBL/GenBank/DDBJ whole genome shotgun (WGS) entry which is preliminary data.</text>
</comment>
<accession>A0ABV7Z5G4</accession>
<dbReference type="Gene3D" id="2.60.120.260">
    <property type="entry name" value="Galactose-binding domain-like"/>
    <property type="match status" value="1"/>
</dbReference>
<dbReference type="PANTHER" id="PTHR42732:SF4">
    <property type="entry name" value="BETA-MANNOSIDASE"/>
    <property type="match status" value="1"/>
</dbReference>
<proteinExistence type="inferred from homology"/>
<keyword evidence="5" id="KW-1185">Reference proteome</keyword>
<dbReference type="EMBL" id="JBHRZG010000001">
    <property type="protein sequence ID" value="MFC3831475.1"/>
    <property type="molecule type" value="Genomic_DNA"/>
</dbReference>
<dbReference type="PANTHER" id="PTHR42732">
    <property type="entry name" value="BETA-GALACTOSIDASE"/>
    <property type="match status" value="1"/>
</dbReference>
<evidence type="ECO:0000259" key="2">
    <source>
        <dbReference type="Pfam" id="PF02836"/>
    </source>
</evidence>
<dbReference type="SUPFAM" id="SSF49785">
    <property type="entry name" value="Galactose-binding domain-like"/>
    <property type="match status" value="1"/>
</dbReference>
<dbReference type="InterPro" id="IPR051913">
    <property type="entry name" value="GH2_Domain-Containing"/>
</dbReference>
<organism evidence="4 5">
    <name type="scientific">Deinococcus rufus</name>
    <dbReference type="NCBI Taxonomy" id="2136097"/>
    <lineage>
        <taxon>Bacteria</taxon>
        <taxon>Thermotogati</taxon>
        <taxon>Deinococcota</taxon>
        <taxon>Deinococci</taxon>
        <taxon>Deinococcales</taxon>
        <taxon>Deinococcaceae</taxon>
        <taxon>Deinococcus</taxon>
    </lineage>
</organism>
<dbReference type="InterPro" id="IPR006103">
    <property type="entry name" value="Glyco_hydro_2_cat"/>
</dbReference>
<gene>
    <name evidence="4" type="ORF">ACFOSB_01185</name>
</gene>
<dbReference type="Pfam" id="PF02836">
    <property type="entry name" value="Glyco_hydro_2_C"/>
    <property type="match status" value="1"/>
</dbReference>
<dbReference type="Gene3D" id="3.20.20.80">
    <property type="entry name" value="Glycosidases"/>
    <property type="match status" value="1"/>
</dbReference>
<name>A0ABV7Z5G4_9DEIO</name>
<dbReference type="RefSeq" id="WP_322473074.1">
    <property type="nucleotide sequence ID" value="NZ_JBHRZG010000001.1"/>
</dbReference>